<dbReference type="Gene3D" id="3.40.640.10">
    <property type="entry name" value="Type I PLP-dependent aspartate aminotransferase-like (Major domain)"/>
    <property type="match status" value="1"/>
</dbReference>
<feature type="domain" description="Aminotransferase class I/classII large" evidence="1">
    <location>
        <begin position="17"/>
        <end position="300"/>
    </location>
</feature>
<evidence type="ECO:0000313" key="3">
    <source>
        <dbReference type="Proteomes" id="UP000035721"/>
    </source>
</evidence>
<dbReference type="CDD" id="cd00609">
    <property type="entry name" value="AAT_like"/>
    <property type="match status" value="1"/>
</dbReference>
<dbReference type="InterPro" id="IPR051446">
    <property type="entry name" value="HTH_trans_reg/aminotransferase"/>
</dbReference>
<dbReference type="AlphaFoldDB" id="A0A077LYX0"/>
<dbReference type="PANTHER" id="PTHR46577">
    <property type="entry name" value="HTH-TYPE TRANSCRIPTIONAL REGULATORY PROTEIN GABR"/>
    <property type="match status" value="1"/>
</dbReference>
<accession>A0A077LYX0</accession>
<dbReference type="Proteomes" id="UP000035721">
    <property type="component" value="Unassembled WGS sequence"/>
</dbReference>
<sequence>MAAEAVPGNDAGSAPPHTALRAALAQHLRRTRGVTVSADEIIVVPGVSATLRALPDALGLRGRRVALEDPGYAEAATAFGECGVEVVPVPVDDDGLDPETVEAAEVAAAYVTPSHQYPLGARMPVARRAQLLAWARSGGAVIVEDDYDGEFRYDVSPLPALRSLPGAGDHVLYIGTASKVLAPTLRVAWVVPPPHLRDRLRLELEARGLVVPETVGAAFGDFVARGALTAHHARAARTYAARRSALVAAVTRHLPDARLAGVDAGLHVVLRLSRHVDDLDLVGRLETTGFAASPLSAYCARVDHRGLVLGYACLPESQADAAVRALAAVLVSSGSHG</sequence>
<dbReference type="SUPFAM" id="SSF53383">
    <property type="entry name" value="PLP-dependent transferases"/>
    <property type="match status" value="1"/>
</dbReference>
<reference evidence="2 3" key="1">
    <citation type="journal article" date="2013" name="ISME J.">
        <title>A metabolic model for members of the genus Tetrasphaera involved in enhanced biological phosphorus removal.</title>
        <authorList>
            <person name="Kristiansen R."/>
            <person name="Nguyen H.T.T."/>
            <person name="Saunders A.M."/>
            <person name="Nielsen J.L."/>
            <person name="Wimmer R."/>
            <person name="Le V.Q."/>
            <person name="McIlroy S.J."/>
            <person name="Petrovski S."/>
            <person name="Seviour R.J."/>
            <person name="Calteau A."/>
            <person name="Nielsen K.L."/>
            <person name="Nielsen P.H."/>
        </authorList>
    </citation>
    <scope>NUCLEOTIDE SEQUENCE [LARGE SCALE GENOMIC DNA]</scope>
    <source>
        <strain evidence="2 3">T1-X7</strain>
    </source>
</reference>
<dbReference type="Pfam" id="PF00155">
    <property type="entry name" value="Aminotran_1_2"/>
    <property type="match status" value="1"/>
</dbReference>
<dbReference type="PANTHER" id="PTHR46577:SF1">
    <property type="entry name" value="HTH-TYPE TRANSCRIPTIONAL REGULATORY PROTEIN GABR"/>
    <property type="match status" value="1"/>
</dbReference>
<proteinExistence type="predicted"/>
<protein>
    <submittedName>
        <fullName evidence="2">Putative transcriptional regulator</fullName>
    </submittedName>
</protein>
<dbReference type="EMBL" id="CAJB01000279">
    <property type="protein sequence ID" value="CCH78836.1"/>
    <property type="molecule type" value="Genomic_DNA"/>
</dbReference>
<dbReference type="InterPro" id="IPR015421">
    <property type="entry name" value="PyrdxlP-dep_Trfase_major"/>
</dbReference>
<gene>
    <name evidence="2" type="ORF">BN12_350042</name>
</gene>
<dbReference type="GO" id="GO:0030170">
    <property type="term" value="F:pyridoxal phosphate binding"/>
    <property type="evidence" value="ECO:0007669"/>
    <property type="project" value="InterPro"/>
</dbReference>
<evidence type="ECO:0000313" key="2">
    <source>
        <dbReference type="EMBL" id="CCH78836.1"/>
    </source>
</evidence>
<name>A0A077LYX0_9MICO</name>
<dbReference type="STRING" id="1194083.BN12_350042"/>
<dbReference type="InterPro" id="IPR004839">
    <property type="entry name" value="Aminotransferase_I/II_large"/>
</dbReference>
<dbReference type="OrthoDB" id="199743at2"/>
<organism evidence="2 3">
    <name type="scientific">Nostocoides japonicum T1-X7</name>
    <dbReference type="NCBI Taxonomy" id="1194083"/>
    <lineage>
        <taxon>Bacteria</taxon>
        <taxon>Bacillati</taxon>
        <taxon>Actinomycetota</taxon>
        <taxon>Actinomycetes</taxon>
        <taxon>Micrococcales</taxon>
        <taxon>Intrasporangiaceae</taxon>
        <taxon>Nostocoides</taxon>
    </lineage>
</organism>
<dbReference type="InterPro" id="IPR015424">
    <property type="entry name" value="PyrdxlP-dep_Trfase"/>
</dbReference>
<keyword evidence="3" id="KW-1185">Reference proteome</keyword>
<comment type="caution">
    <text evidence="2">The sequence shown here is derived from an EMBL/GenBank/DDBJ whole genome shotgun (WGS) entry which is preliminary data.</text>
</comment>
<evidence type="ECO:0000259" key="1">
    <source>
        <dbReference type="Pfam" id="PF00155"/>
    </source>
</evidence>